<dbReference type="PANTHER" id="PTHR47117">
    <property type="entry name" value="STAR-RELATED LIPID TRANSFER PROTEIN 9"/>
    <property type="match status" value="1"/>
</dbReference>
<proteinExistence type="inferred from homology"/>
<feature type="region of interest" description="Disordered" evidence="7">
    <location>
        <begin position="1008"/>
        <end position="1037"/>
    </location>
</feature>
<dbReference type="RefSeq" id="XP_023150434.2">
    <property type="nucleotide sequence ID" value="XM_023294666.2"/>
</dbReference>
<evidence type="ECO:0000256" key="5">
    <source>
        <dbReference type="PROSITE-ProRule" id="PRU00283"/>
    </source>
</evidence>
<reference evidence="9" key="3">
    <citation type="submission" date="2025-09" db="UniProtKB">
        <authorList>
            <consortium name="Ensembl"/>
        </authorList>
    </citation>
    <scope>IDENTIFICATION</scope>
</reference>
<comment type="similarity">
    <text evidence="5">Belongs to the TRAFAC class myosin-kinesin ATPase superfamily. Kinesin family.</text>
</comment>
<dbReference type="Gene3D" id="2.60.200.20">
    <property type="match status" value="1"/>
</dbReference>
<dbReference type="Proteomes" id="UP001501940">
    <property type="component" value="Chromosome 16"/>
</dbReference>
<dbReference type="SUPFAM" id="SSF52540">
    <property type="entry name" value="P-loop containing nucleoside triphosphate hydrolases"/>
    <property type="match status" value="1"/>
</dbReference>
<dbReference type="InterPro" id="IPR027417">
    <property type="entry name" value="P-loop_NTPase"/>
</dbReference>
<dbReference type="Ensembl" id="ENSAOCT00000041264.1">
    <property type="protein sequence ID" value="ENSAOCP00000072399.1"/>
    <property type="gene ID" value="ENSAOCG00000031132.1"/>
</dbReference>
<evidence type="ECO:0000313" key="10">
    <source>
        <dbReference type="Proteomes" id="UP001501940"/>
    </source>
</evidence>
<keyword evidence="3 6" id="KW-0175">Coiled coil</keyword>
<evidence type="ECO:0000256" key="4">
    <source>
        <dbReference type="ARBA" id="ARBA00023175"/>
    </source>
</evidence>
<evidence type="ECO:0000313" key="9">
    <source>
        <dbReference type="Ensembl" id="ENSAOCP00000072399.1"/>
    </source>
</evidence>
<dbReference type="GO" id="GO:0005524">
    <property type="term" value="F:ATP binding"/>
    <property type="evidence" value="ECO:0007669"/>
    <property type="project" value="UniProtKB-UniRule"/>
</dbReference>
<dbReference type="GeneTree" id="ENSGT00940000162838"/>
<dbReference type="GO" id="GO:0007018">
    <property type="term" value="P:microtubule-based movement"/>
    <property type="evidence" value="ECO:0007669"/>
    <property type="project" value="InterPro"/>
</dbReference>
<dbReference type="CTD" id="567045"/>
<evidence type="ECO:0000256" key="2">
    <source>
        <dbReference type="ARBA" id="ARBA00022840"/>
    </source>
</evidence>
<feature type="coiled-coil region" evidence="6">
    <location>
        <begin position="369"/>
        <end position="417"/>
    </location>
</feature>
<evidence type="ECO:0000256" key="7">
    <source>
        <dbReference type="SAM" id="MobiDB-lite"/>
    </source>
</evidence>
<dbReference type="PRINTS" id="PR00380">
    <property type="entry name" value="KINESINHEAVY"/>
</dbReference>
<dbReference type="KEGG" id="aoce:111585250"/>
<accession>A0AAQ6A505</accession>
<dbReference type="SUPFAM" id="SSF49879">
    <property type="entry name" value="SMAD/FHA domain"/>
    <property type="match status" value="1"/>
</dbReference>
<feature type="domain" description="Kinesin motor" evidence="8">
    <location>
        <begin position="3"/>
        <end position="354"/>
    </location>
</feature>
<reference evidence="9 10" key="1">
    <citation type="submission" date="2022-01" db="EMBL/GenBank/DDBJ databases">
        <title>A chromosome-scale genome assembly of the false clownfish, Amphiprion ocellaris.</title>
        <authorList>
            <person name="Ryu T."/>
        </authorList>
    </citation>
    <scope>NUCLEOTIDE SEQUENCE [LARGE SCALE GENOMIC DNA]</scope>
</reference>
<feature type="binding site" evidence="5">
    <location>
        <begin position="99"/>
        <end position="106"/>
    </location>
    <ligand>
        <name>ATP</name>
        <dbReference type="ChEBI" id="CHEBI:30616"/>
    </ligand>
</feature>
<dbReference type="InterPro" id="IPR001752">
    <property type="entry name" value="Kinesin_motor_dom"/>
</dbReference>
<name>A0AAQ6A505_AMPOC</name>
<dbReference type="InterPro" id="IPR008984">
    <property type="entry name" value="SMAD_FHA_dom_sf"/>
</dbReference>
<dbReference type="PROSITE" id="PS00411">
    <property type="entry name" value="KINESIN_MOTOR_1"/>
    <property type="match status" value="1"/>
</dbReference>
<dbReference type="Pfam" id="PF00225">
    <property type="entry name" value="Kinesin"/>
    <property type="match status" value="1"/>
</dbReference>
<keyword evidence="1 5" id="KW-0547">Nucleotide-binding</keyword>
<reference evidence="9" key="2">
    <citation type="submission" date="2025-08" db="UniProtKB">
        <authorList>
            <consortium name="Ensembl"/>
        </authorList>
    </citation>
    <scope>IDENTIFICATION</scope>
</reference>
<sequence>MSSVRVAVRVRPLNKREKQLSSKVVIHMKGNTTTIHKPPPVRLDQLKDSVKSFSFDFSYDSSDRGRPAFASQKRIFQDLGTAVLKAAFDGFNACVFAYGQTGSGKSYTMMGHKEDKGLIPRICEGLFTEISHRRKSDGVSFHTEVSYLEIYNEHVQDLLRKRTPPTDGGLRVREHPRDGPYVENLSKHLVHNHSDIEDLIVLGNANRTKASTAMNDYSSRSHAIFTIMFTQAGFDAELPRETLSKIHLVDLAGSERADAMRTTGIRLKESANINKSLVTLGNVISALADLSVGGQSAKKKHIFIPYRDSVLTWLLKDSLGGNSMTTMIATISPADVNYGESLNTLRYATRAKNIMNSPTVNEDGSVKVIRELQAEVTRLRRLLEEATQVFHGELPSSMNVKDKLHQNEAKVEALTKEWTRKWRETQSILQEETVALRKAGSGVILDCQLPHLIGIDEGLLGTGVILYYLKEGRTLIGSAEASCSQGIVPHGPGLLGEHTACVLENRAGTVTLLPQDGALCSVNGSVVTDPCQLTQGAIIQLGEGPTLRFNHPAEVSQLREKCQSGLQSVFSLSLTDLSKSTENPAKVMLQNAGGMEEKLNQQGLGRQQVLESLRRCNQDIKRLPKENRGAAESLFIQMDAETAESKGPSVCLTSSPKLKFMTTAIPGRYLVPHTSFELDGETLQGGVSTRDGQEQERDLCHKSGRGLVSERLQRKAQTGPEVASYKTEEVWSGDASLQQKSVLGPGDGCGMKPEGNANEIQGVVTDCYKGRPGSGGISLGSMSHLQSRGESSSMSVLPQTSTHSQPNRKPLSSEAACCPPKETAFEGQFSCREMDESNGLKEIPGVCVTEAAAASVQSSGLGSLFNRVSWIVQDAGRFLWNSPTTLQQVMEVRLQPVGARWSSHVISLVKESNVLSVVKDSQVFSMVRGSFIFSLFRDSRIFSMVKGLPLIQHIQMDITQHLQPDGAAQVIQGCIHPGNTQLPVLTQTQTLSKVDDVQLIPEDIWRRNRSSTDPLSSEEQDLVDSHGKQEDKRTTELLPLEQHSEKEVTCAPKDIDESLENQRTFQIATQTLTEFPDSLLNLQSLSLQDMMDTLNSVIPMSEPILHGILALHWLNVAKCSQPESQPALLILMETGLYALTMDSGVLVLFHYLPLLQLKDIQIGLAGYSLRLMGTTEESILGVYTHSQDHTKELCWAILDVMCPGDSRVSQHPLFNGDLLKMSLDWQVYVPDLLLDDGLRVCCQFQKSLADLVCVLHCNMDQETVTLGEVQILLYTSVAVHISSSAHREHLVQFLLTDTHLGLVQEDIVYRPAPHSAIAPSRPQFHDLRLRQCSDVRCMLLHDEHRNGSVRLDIIFGNARGRGHPESVTKATALPAHTLNSSPHTEVWKLTFGCSAEAACLINHLSNV</sequence>
<keyword evidence="2 5" id="KW-0067">ATP-binding</keyword>
<dbReference type="SMART" id="SM00129">
    <property type="entry name" value="KISc"/>
    <property type="match status" value="1"/>
</dbReference>
<dbReference type="GO" id="GO:0003777">
    <property type="term" value="F:microtubule motor activity"/>
    <property type="evidence" value="ECO:0007669"/>
    <property type="project" value="InterPro"/>
</dbReference>
<dbReference type="Gene3D" id="3.40.850.10">
    <property type="entry name" value="Kinesin motor domain"/>
    <property type="match status" value="1"/>
</dbReference>
<feature type="region of interest" description="Disordered" evidence="7">
    <location>
        <begin position="778"/>
        <end position="817"/>
    </location>
</feature>
<organism evidence="9 10">
    <name type="scientific">Amphiprion ocellaris</name>
    <name type="common">Clown anemonefish</name>
    <dbReference type="NCBI Taxonomy" id="80972"/>
    <lineage>
        <taxon>Eukaryota</taxon>
        <taxon>Metazoa</taxon>
        <taxon>Chordata</taxon>
        <taxon>Craniata</taxon>
        <taxon>Vertebrata</taxon>
        <taxon>Euteleostomi</taxon>
        <taxon>Actinopterygii</taxon>
        <taxon>Neopterygii</taxon>
        <taxon>Teleostei</taxon>
        <taxon>Neoteleostei</taxon>
        <taxon>Acanthomorphata</taxon>
        <taxon>Ovalentaria</taxon>
        <taxon>Pomacentridae</taxon>
        <taxon>Amphiprion</taxon>
    </lineage>
</organism>
<evidence type="ECO:0000256" key="1">
    <source>
        <dbReference type="ARBA" id="ARBA00022741"/>
    </source>
</evidence>
<dbReference type="CDD" id="cd01365">
    <property type="entry name" value="KISc_KIF1A_KIF1B"/>
    <property type="match status" value="1"/>
</dbReference>
<keyword evidence="4 5" id="KW-0505">Motor protein</keyword>
<keyword evidence="10" id="KW-1185">Reference proteome</keyword>
<dbReference type="PROSITE" id="PS50067">
    <property type="entry name" value="KINESIN_MOTOR_2"/>
    <property type="match status" value="1"/>
</dbReference>
<dbReference type="PANTHER" id="PTHR47117:SF8">
    <property type="entry name" value="KINESIN FAMILY MEMBER 16B"/>
    <property type="match status" value="1"/>
</dbReference>
<protein>
    <recommendedName>
        <fullName evidence="8">Kinesin motor domain-containing protein</fullName>
    </recommendedName>
</protein>
<evidence type="ECO:0000256" key="6">
    <source>
        <dbReference type="SAM" id="Coils"/>
    </source>
</evidence>
<feature type="compositionally biased region" description="Polar residues" evidence="7">
    <location>
        <begin position="780"/>
        <end position="807"/>
    </location>
</feature>
<dbReference type="InterPro" id="IPR036961">
    <property type="entry name" value="Kinesin_motor_dom_sf"/>
</dbReference>
<evidence type="ECO:0000256" key="3">
    <source>
        <dbReference type="ARBA" id="ARBA00023054"/>
    </source>
</evidence>
<evidence type="ECO:0000259" key="8">
    <source>
        <dbReference type="PROSITE" id="PS50067"/>
    </source>
</evidence>
<feature type="compositionally biased region" description="Basic and acidic residues" evidence="7">
    <location>
        <begin position="1023"/>
        <end position="1035"/>
    </location>
</feature>
<dbReference type="FunFam" id="3.40.850.10:FF:000021">
    <property type="entry name" value="kinesin-like protein KIF16B isoform X1"/>
    <property type="match status" value="1"/>
</dbReference>
<dbReference type="InterPro" id="IPR019821">
    <property type="entry name" value="Kinesin_motor_CS"/>
</dbReference>
<dbReference type="GeneID" id="111585250"/>
<dbReference type="GO" id="GO:0008017">
    <property type="term" value="F:microtubule binding"/>
    <property type="evidence" value="ECO:0007669"/>
    <property type="project" value="InterPro"/>
</dbReference>